<dbReference type="AlphaFoldDB" id="A0A3M8QX93"/>
<dbReference type="GO" id="GO:0016491">
    <property type="term" value="F:oxidoreductase activity"/>
    <property type="evidence" value="ECO:0007669"/>
    <property type="project" value="UniProtKB-KW"/>
</dbReference>
<keyword evidence="2" id="KW-0560">Oxidoreductase</keyword>
<organism evidence="5">
    <name type="scientific">Acidithiobacillus sulfuriphilus</name>
    <dbReference type="NCBI Taxonomy" id="1867749"/>
    <lineage>
        <taxon>Bacteria</taxon>
        <taxon>Pseudomonadati</taxon>
        <taxon>Pseudomonadota</taxon>
        <taxon>Acidithiobacillia</taxon>
        <taxon>Acidithiobacillales</taxon>
        <taxon>Acidithiobacillaceae</taxon>
        <taxon>Acidithiobacillus</taxon>
    </lineage>
</organism>
<gene>
    <name evidence="5" type="ORF">EC580_11130</name>
</gene>
<evidence type="ECO:0000256" key="2">
    <source>
        <dbReference type="ARBA" id="ARBA00023002"/>
    </source>
</evidence>
<dbReference type="Pfam" id="PF01058">
    <property type="entry name" value="Oxidored_q6"/>
    <property type="match status" value="1"/>
</dbReference>
<evidence type="ECO:0000313" key="5">
    <source>
        <dbReference type="EMBL" id="RNF59534.1"/>
    </source>
</evidence>
<comment type="cofactor">
    <cofactor evidence="1">
        <name>[3Fe-4S] cluster</name>
        <dbReference type="ChEBI" id="CHEBI:21137"/>
    </cofactor>
</comment>
<protein>
    <submittedName>
        <fullName evidence="5">Sulfhydrogenase subunit delta</fullName>
    </submittedName>
</protein>
<dbReference type="PANTHER" id="PTHR42845">
    <property type="entry name" value="COENZYME F420-REDUCING HYDROGENASE, GAMMA SUBUNIT"/>
    <property type="match status" value="1"/>
</dbReference>
<keyword evidence="3" id="KW-0408">Iron</keyword>
<keyword evidence="3" id="KW-0479">Metal-binding</keyword>
<sequence>MAAAKPRLAVHKFSSCDGCQLAFLNLGEDLLRLAELVEIVHFAEAGPVAPEAAVDIAFVEGSISTPEDEERIQAVRRNSRHLISIGACATAGGLQALRNLADGPGWSAEIYAQPETIHSLATSTPIAAHVPVDLELWGCPVNGRQVLGAVRALLFGVVPALEKDKVCLECKRHQAVCVLVAKGLPCMGPVTLTGCGALCPRFGRDCYACYGPAENPNATALGRRLEGLGLVPEAVARRFLFINNGAPAFAEAGRHWREQRILTPICAEDVPTEDRPDI</sequence>
<dbReference type="GO" id="GO:0051538">
    <property type="term" value="F:3 iron, 4 sulfur cluster binding"/>
    <property type="evidence" value="ECO:0007669"/>
    <property type="project" value="UniProtKB-KW"/>
</dbReference>
<dbReference type="RefSeq" id="WP_123105044.1">
    <property type="nucleotide sequence ID" value="NZ_CP127527.1"/>
</dbReference>
<dbReference type="EMBL" id="RIZI01000184">
    <property type="protein sequence ID" value="RNF59534.1"/>
    <property type="molecule type" value="Genomic_DNA"/>
</dbReference>
<feature type="domain" description="NADH:ubiquinone oxidoreductase-like 20kDa subunit" evidence="4">
    <location>
        <begin position="16"/>
        <end position="153"/>
    </location>
</feature>
<dbReference type="OrthoDB" id="9787729at2"/>
<accession>A0A3M8QX93</accession>
<dbReference type="InterPro" id="IPR037024">
    <property type="entry name" value="NiFe_Hase_small_N_sf"/>
</dbReference>
<evidence type="ECO:0000256" key="3">
    <source>
        <dbReference type="ARBA" id="ARBA00023291"/>
    </source>
</evidence>
<dbReference type="PANTHER" id="PTHR42845:SF1">
    <property type="entry name" value="HYDROGENASE SMALL SUBUNIT"/>
    <property type="match status" value="1"/>
</dbReference>
<dbReference type="Gene3D" id="3.40.50.700">
    <property type="entry name" value="NADH:ubiquinone oxidoreductase-like, 20kDa subunit"/>
    <property type="match status" value="1"/>
</dbReference>
<dbReference type="InterPro" id="IPR051349">
    <property type="entry name" value="Hydrogenase_assoc-protein"/>
</dbReference>
<reference evidence="5" key="1">
    <citation type="submission" date="2018-10" db="EMBL/GenBank/DDBJ databases">
        <title>Acidithiobacillus sulfuriphilus sp. nov.: an extremely acidophilic sulfur-oxidizing chemolithotroph isolated from a neutral pH environment.</title>
        <authorList>
            <person name="Falagan C."/>
            <person name="Moya-Beltran A."/>
            <person name="Quatrini R."/>
            <person name="Johnson D.B."/>
        </authorList>
    </citation>
    <scope>NUCLEOTIDE SEQUENCE [LARGE SCALE GENOMIC DNA]</scope>
    <source>
        <strain evidence="5">CJ-2</strain>
    </source>
</reference>
<name>A0A3M8QX93_9PROT</name>
<keyword evidence="3" id="KW-0411">Iron-sulfur</keyword>
<evidence type="ECO:0000256" key="1">
    <source>
        <dbReference type="ARBA" id="ARBA00001927"/>
    </source>
</evidence>
<keyword evidence="3" id="KW-0003">3Fe-4S</keyword>
<comment type="caution">
    <text evidence="5">The sequence shown here is derived from an EMBL/GenBank/DDBJ whole genome shotgun (WGS) entry which is preliminary data.</text>
</comment>
<proteinExistence type="predicted"/>
<dbReference type="SUPFAM" id="SSF56770">
    <property type="entry name" value="HydA/Nqo6-like"/>
    <property type="match status" value="1"/>
</dbReference>
<dbReference type="InterPro" id="IPR006137">
    <property type="entry name" value="NADH_UbQ_OxRdtase-like_20kDa"/>
</dbReference>
<evidence type="ECO:0000259" key="4">
    <source>
        <dbReference type="Pfam" id="PF01058"/>
    </source>
</evidence>